<sequence length="146" mass="17780">MNEFNNFITDANLCDPPLQNANFTWSNNRERVIWCRLDRFLFLLGGRRVFPGNRQIALTRVTYDHCPVMTDTIKVKWGPSPFRFENMWLEHPSFKDNFKRWWSEENFHGWTGFTFMQKLRSLKEKVKVWSKETLEMLRKKKDIRRS</sequence>
<evidence type="ECO:0000313" key="1">
    <source>
        <dbReference type="EMBL" id="KAK9938260.1"/>
    </source>
</evidence>
<dbReference type="PANTHER" id="PTHR33710">
    <property type="entry name" value="BNAC02G09200D PROTEIN"/>
    <property type="match status" value="1"/>
</dbReference>
<dbReference type="SUPFAM" id="SSF56219">
    <property type="entry name" value="DNase I-like"/>
    <property type="match status" value="1"/>
</dbReference>
<dbReference type="EMBL" id="JBEDUW010000003">
    <property type="protein sequence ID" value="KAK9938260.1"/>
    <property type="molecule type" value="Genomic_DNA"/>
</dbReference>
<protein>
    <submittedName>
        <fullName evidence="1">Uncharacterized protein</fullName>
    </submittedName>
</protein>
<dbReference type="AlphaFoldDB" id="A0AAW1XQ18"/>
<proteinExistence type="predicted"/>
<accession>A0AAW1XQ18</accession>
<dbReference type="PANTHER" id="PTHR33710:SF71">
    <property type="entry name" value="ENDONUCLEASE_EXONUCLEASE_PHOSPHATASE DOMAIN-CONTAINING PROTEIN"/>
    <property type="match status" value="1"/>
</dbReference>
<evidence type="ECO:0000313" key="2">
    <source>
        <dbReference type="Proteomes" id="UP001457282"/>
    </source>
</evidence>
<dbReference type="Proteomes" id="UP001457282">
    <property type="component" value="Unassembled WGS sequence"/>
</dbReference>
<dbReference type="InterPro" id="IPR036691">
    <property type="entry name" value="Endo/exonu/phosph_ase_sf"/>
</dbReference>
<name>A0AAW1XQ18_RUBAR</name>
<organism evidence="1 2">
    <name type="scientific">Rubus argutus</name>
    <name type="common">Southern blackberry</name>
    <dbReference type="NCBI Taxonomy" id="59490"/>
    <lineage>
        <taxon>Eukaryota</taxon>
        <taxon>Viridiplantae</taxon>
        <taxon>Streptophyta</taxon>
        <taxon>Embryophyta</taxon>
        <taxon>Tracheophyta</taxon>
        <taxon>Spermatophyta</taxon>
        <taxon>Magnoliopsida</taxon>
        <taxon>eudicotyledons</taxon>
        <taxon>Gunneridae</taxon>
        <taxon>Pentapetalae</taxon>
        <taxon>rosids</taxon>
        <taxon>fabids</taxon>
        <taxon>Rosales</taxon>
        <taxon>Rosaceae</taxon>
        <taxon>Rosoideae</taxon>
        <taxon>Rosoideae incertae sedis</taxon>
        <taxon>Rubus</taxon>
    </lineage>
</organism>
<gene>
    <name evidence="1" type="ORF">M0R45_015010</name>
</gene>
<keyword evidence="2" id="KW-1185">Reference proteome</keyword>
<comment type="caution">
    <text evidence="1">The sequence shown here is derived from an EMBL/GenBank/DDBJ whole genome shotgun (WGS) entry which is preliminary data.</text>
</comment>
<reference evidence="1 2" key="1">
    <citation type="journal article" date="2023" name="G3 (Bethesda)">
        <title>A chromosome-length genome assembly and annotation of blackberry (Rubus argutus, cv. 'Hillquist').</title>
        <authorList>
            <person name="Bruna T."/>
            <person name="Aryal R."/>
            <person name="Dudchenko O."/>
            <person name="Sargent D.J."/>
            <person name="Mead D."/>
            <person name="Buti M."/>
            <person name="Cavallini A."/>
            <person name="Hytonen T."/>
            <person name="Andres J."/>
            <person name="Pham M."/>
            <person name="Weisz D."/>
            <person name="Mascagni F."/>
            <person name="Usai G."/>
            <person name="Natali L."/>
            <person name="Bassil N."/>
            <person name="Fernandez G.E."/>
            <person name="Lomsadze A."/>
            <person name="Armour M."/>
            <person name="Olukolu B."/>
            <person name="Poorten T."/>
            <person name="Britton C."/>
            <person name="Davik J."/>
            <person name="Ashrafi H."/>
            <person name="Aiden E.L."/>
            <person name="Borodovsky M."/>
            <person name="Worthington M."/>
        </authorList>
    </citation>
    <scope>NUCLEOTIDE SEQUENCE [LARGE SCALE GENOMIC DNA]</scope>
    <source>
        <strain evidence="1">PI 553951</strain>
    </source>
</reference>